<dbReference type="GO" id="GO:0006417">
    <property type="term" value="P:regulation of translation"/>
    <property type="evidence" value="ECO:0007669"/>
    <property type="project" value="UniProtKB-UniRule"/>
</dbReference>
<evidence type="ECO:0000313" key="5">
    <source>
        <dbReference type="Proteomes" id="UP000199058"/>
    </source>
</evidence>
<dbReference type="Pfam" id="PF04957">
    <property type="entry name" value="RMF"/>
    <property type="match status" value="1"/>
</dbReference>
<comment type="similarity">
    <text evidence="3">Belongs to the ribosome modulation factor family.</text>
</comment>
<evidence type="ECO:0000256" key="2">
    <source>
        <dbReference type="ARBA" id="ARBA00022845"/>
    </source>
</evidence>
<keyword evidence="1 3" id="KW-0963">Cytoplasm</keyword>
<comment type="function">
    <text evidence="3">During stationary phase, converts 70S ribosomes to an inactive dimeric form (100S ribosomes).</text>
</comment>
<proteinExistence type="inferred from homology"/>
<dbReference type="InterPro" id="IPR007040">
    <property type="entry name" value="Ribosome_modulation_factor"/>
</dbReference>
<keyword evidence="5" id="KW-1185">Reference proteome</keyword>
<dbReference type="EMBL" id="FOLH01000001">
    <property type="protein sequence ID" value="SFB79094.1"/>
    <property type="molecule type" value="Genomic_DNA"/>
</dbReference>
<name>A0A1I1DWC1_9GAMM</name>
<comment type="subcellular location">
    <subcellularLocation>
        <location evidence="3">Cytoplasm</location>
    </subcellularLocation>
</comment>
<reference evidence="4 5" key="1">
    <citation type="submission" date="2016-10" db="EMBL/GenBank/DDBJ databases">
        <authorList>
            <person name="de Groot N.N."/>
        </authorList>
    </citation>
    <scope>NUCLEOTIDE SEQUENCE [LARGE SCALE GENOMIC DNA]</scope>
    <source>
        <strain evidence="4 5">DSM 18438</strain>
    </source>
</reference>
<evidence type="ECO:0000256" key="3">
    <source>
        <dbReference type="HAMAP-Rule" id="MF_00919"/>
    </source>
</evidence>
<protein>
    <recommendedName>
        <fullName evidence="3">Ribosome modulation factor</fullName>
        <shortName evidence="3">RMF</shortName>
    </recommendedName>
</protein>
<dbReference type="Proteomes" id="UP000199058">
    <property type="component" value="Unassembled WGS sequence"/>
</dbReference>
<dbReference type="Gene3D" id="1.10.10.620">
    <property type="entry name" value="ribosome modulation factor like domain"/>
    <property type="match status" value="1"/>
</dbReference>
<dbReference type="GO" id="GO:0005737">
    <property type="term" value="C:cytoplasm"/>
    <property type="evidence" value="ECO:0007669"/>
    <property type="project" value="UniProtKB-SubCell"/>
</dbReference>
<dbReference type="NCBIfam" id="NF041886">
    <property type="entry name" value="Rmf_CrpP_fam"/>
    <property type="match status" value="1"/>
</dbReference>
<dbReference type="OrthoDB" id="5917763at2"/>
<dbReference type="AlphaFoldDB" id="A0A1I1DWC1"/>
<gene>
    <name evidence="3" type="primary">rmf</name>
    <name evidence="4" type="ORF">SAMN05660443_0147</name>
</gene>
<keyword evidence="2 3" id="KW-0810">Translation regulation</keyword>
<dbReference type="STRING" id="1122252.SAMN05660443_0147"/>
<dbReference type="InterPro" id="IPR023200">
    <property type="entry name" value="RMF_sf"/>
</dbReference>
<sequence length="72" mass="8133">MKSQKRDRAQRVYTRGYQAGLKGQSREKCPSLPDELHTNWMSGWREGREDMWSGMRGVSAIHKNPAVVAGAS</sequence>
<dbReference type="NCBIfam" id="NF011162">
    <property type="entry name" value="PRK14563.1"/>
    <property type="match status" value="1"/>
</dbReference>
<evidence type="ECO:0000256" key="1">
    <source>
        <dbReference type="ARBA" id="ARBA00022490"/>
    </source>
</evidence>
<organism evidence="4 5">
    <name type="scientific">Marinospirillum celere</name>
    <dbReference type="NCBI Taxonomy" id="1122252"/>
    <lineage>
        <taxon>Bacteria</taxon>
        <taxon>Pseudomonadati</taxon>
        <taxon>Pseudomonadota</taxon>
        <taxon>Gammaproteobacteria</taxon>
        <taxon>Oceanospirillales</taxon>
        <taxon>Oceanospirillaceae</taxon>
        <taxon>Marinospirillum</taxon>
    </lineage>
</organism>
<evidence type="ECO:0000313" key="4">
    <source>
        <dbReference type="EMBL" id="SFB79094.1"/>
    </source>
</evidence>
<dbReference type="HAMAP" id="MF_00919">
    <property type="entry name" value="RMF"/>
    <property type="match status" value="1"/>
</dbReference>
<accession>A0A1I1DWC1</accession>
<dbReference type="RefSeq" id="WP_091957742.1">
    <property type="nucleotide sequence ID" value="NZ_FOLH01000001.1"/>
</dbReference>